<keyword evidence="3" id="KW-0963">Cytoplasm</keyword>
<evidence type="ECO:0000313" key="6">
    <source>
        <dbReference type="EMBL" id="CAD8729094.1"/>
    </source>
</evidence>
<dbReference type="GO" id="GO:0000932">
    <property type="term" value="C:P-body"/>
    <property type="evidence" value="ECO:0007669"/>
    <property type="project" value="TreeGrafter"/>
</dbReference>
<evidence type="ECO:0000256" key="4">
    <source>
        <dbReference type="ARBA" id="ARBA00022664"/>
    </source>
</evidence>
<keyword evidence="4" id="KW-0507">mRNA processing</keyword>
<dbReference type="GO" id="GO:0008047">
    <property type="term" value="F:enzyme activator activity"/>
    <property type="evidence" value="ECO:0007669"/>
    <property type="project" value="InterPro"/>
</dbReference>
<proteinExistence type="inferred from homology"/>
<dbReference type="PANTHER" id="PTHR16290">
    <property type="entry name" value="TRANSCRIPTION FACTOR SMIF DECAPPING ENZYME DCP1"/>
    <property type="match status" value="1"/>
</dbReference>
<feature type="region of interest" description="Disordered" evidence="5">
    <location>
        <begin position="171"/>
        <end position="193"/>
    </location>
</feature>
<dbReference type="Gene3D" id="6.10.140.2030">
    <property type="match status" value="1"/>
</dbReference>
<evidence type="ECO:0000256" key="5">
    <source>
        <dbReference type="SAM" id="MobiDB-lite"/>
    </source>
</evidence>
<dbReference type="SUPFAM" id="SSF50729">
    <property type="entry name" value="PH domain-like"/>
    <property type="match status" value="1"/>
</dbReference>
<comment type="subcellular location">
    <subcellularLocation>
        <location evidence="1">Cytoplasm</location>
    </subcellularLocation>
</comment>
<dbReference type="EMBL" id="HBFG01000762">
    <property type="protein sequence ID" value="CAD8729095.1"/>
    <property type="molecule type" value="Transcribed_RNA"/>
</dbReference>
<dbReference type="Gene3D" id="2.30.29.30">
    <property type="entry name" value="Pleckstrin-homology domain (PH domain)/Phosphotyrosine-binding domain (PTB)"/>
    <property type="match status" value="1"/>
</dbReference>
<dbReference type="InterPro" id="IPR011993">
    <property type="entry name" value="PH-like_dom_sf"/>
</dbReference>
<reference evidence="7" key="1">
    <citation type="submission" date="2021-01" db="EMBL/GenBank/DDBJ databases">
        <authorList>
            <person name="Corre E."/>
            <person name="Pelletier E."/>
            <person name="Niang G."/>
            <person name="Scheremetjew M."/>
            <person name="Finn R."/>
            <person name="Kale V."/>
            <person name="Holt S."/>
            <person name="Cochrane G."/>
            <person name="Meng A."/>
            <person name="Brown T."/>
            <person name="Cohen L."/>
        </authorList>
    </citation>
    <scope>NUCLEOTIDE SEQUENCE</scope>
    <source>
        <strain evidence="7">B596</strain>
    </source>
</reference>
<dbReference type="GO" id="GO:0003729">
    <property type="term" value="F:mRNA binding"/>
    <property type="evidence" value="ECO:0007669"/>
    <property type="project" value="TreeGrafter"/>
</dbReference>
<evidence type="ECO:0000256" key="1">
    <source>
        <dbReference type="ARBA" id="ARBA00004496"/>
    </source>
</evidence>
<dbReference type="AlphaFoldDB" id="A0A6U0A8G6"/>
<protein>
    <recommendedName>
        <fullName evidence="8">mRNA-decapping enzyme C-terminal domain-containing protein</fullName>
    </recommendedName>
</protein>
<dbReference type="CDD" id="cd09804">
    <property type="entry name" value="Dcp1"/>
    <property type="match status" value="1"/>
</dbReference>
<name>A0A6U0A8G6_9STRA</name>
<comment type="similarity">
    <text evidence="2">Belongs to the DCP1 family.</text>
</comment>
<dbReference type="GO" id="GO:0031087">
    <property type="term" value="P:deadenylation-independent decapping of nuclear-transcribed mRNA"/>
    <property type="evidence" value="ECO:0007669"/>
    <property type="project" value="TreeGrafter"/>
</dbReference>
<accession>A0A6U0A8G6</accession>
<organism evidence="7">
    <name type="scientific">Pseudo-nitzschia delicatissima</name>
    <dbReference type="NCBI Taxonomy" id="44447"/>
    <lineage>
        <taxon>Eukaryota</taxon>
        <taxon>Sar</taxon>
        <taxon>Stramenopiles</taxon>
        <taxon>Ochrophyta</taxon>
        <taxon>Bacillariophyta</taxon>
        <taxon>Bacillariophyceae</taxon>
        <taxon>Bacillariophycidae</taxon>
        <taxon>Bacillariales</taxon>
        <taxon>Bacillariaceae</taxon>
        <taxon>Pseudo-nitzschia</taxon>
    </lineage>
</organism>
<dbReference type="InterPro" id="IPR010334">
    <property type="entry name" value="Dcp1"/>
</dbReference>
<dbReference type="GO" id="GO:0006397">
    <property type="term" value="P:mRNA processing"/>
    <property type="evidence" value="ECO:0007669"/>
    <property type="project" value="UniProtKB-KW"/>
</dbReference>
<evidence type="ECO:0008006" key="8">
    <source>
        <dbReference type="Google" id="ProtNLM"/>
    </source>
</evidence>
<evidence type="ECO:0000256" key="3">
    <source>
        <dbReference type="ARBA" id="ARBA00022490"/>
    </source>
</evidence>
<gene>
    <name evidence="6" type="ORF">PDEL0327_LOCUS587</name>
    <name evidence="7" type="ORF">PDEL0327_LOCUS588</name>
</gene>
<sequence length="232" mass="25990">MTKINLNVNEQARKEANMRLLKRSVDRSITDILGGATHVVLYHFHEESQSWEKSDVEGSLSLCVRDGGTRHVLVILNRNSPNNYPMDFTADFQLQKSDPFLIFKNYEKQTSGERGAATIRGIWFPNDNERDTMNELLVGVLKSLKESPPPAPVADRNAATASLFAALNISSPPSQQARPQTETPSPSQSNQQPILDKKSLQLALLSLIQDERFLDLIHAQYLKVHNARASRS</sequence>
<evidence type="ECO:0000313" key="7">
    <source>
        <dbReference type="EMBL" id="CAD8729095.1"/>
    </source>
</evidence>
<dbReference type="PANTHER" id="PTHR16290:SF0">
    <property type="entry name" value="DECAPPING PROTEIN 1, ISOFORM A"/>
    <property type="match status" value="1"/>
</dbReference>
<evidence type="ECO:0000256" key="2">
    <source>
        <dbReference type="ARBA" id="ARBA00008778"/>
    </source>
</evidence>
<dbReference type="GO" id="GO:0000290">
    <property type="term" value="P:deadenylation-dependent decapping of nuclear-transcribed mRNA"/>
    <property type="evidence" value="ECO:0007669"/>
    <property type="project" value="InterPro"/>
</dbReference>
<dbReference type="Pfam" id="PF06058">
    <property type="entry name" value="DCP1"/>
    <property type="match status" value="1"/>
</dbReference>
<dbReference type="EMBL" id="HBFG01000761">
    <property type="protein sequence ID" value="CAD8729094.1"/>
    <property type="molecule type" value="Transcribed_RNA"/>
</dbReference>